<dbReference type="FunFam" id="3.40.718.10:FF:000009">
    <property type="entry name" value="Isocitrate dehydrogenase [NAD] regulatory subunit 1"/>
    <property type="match status" value="1"/>
</dbReference>
<dbReference type="Gene3D" id="3.40.50.980">
    <property type="match status" value="1"/>
</dbReference>
<evidence type="ECO:0000256" key="8">
    <source>
        <dbReference type="ARBA" id="ARBA00022723"/>
    </source>
</evidence>
<evidence type="ECO:0000256" key="2">
    <source>
        <dbReference type="ARBA" id="ARBA00004173"/>
    </source>
</evidence>
<comment type="similarity">
    <text evidence="5">Belongs to the isocitrate and isopropylmalate dehydrogenases family.</text>
</comment>
<evidence type="ECO:0000256" key="6">
    <source>
        <dbReference type="ARBA" id="ARBA00022532"/>
    </source>
</evidence>
<proteinExistence type="inferred from homology"/>
<comment type="similarity">
    <text evidence="4">Belongs to the ATP-dependent AMP-binding enzyme family.</text>
</comment>
<comment type="subcellular location">
    <subcellularLocation>
        <location evidence="3">Cytoplasm</location>
        <location evidence="3">Cytosol</location>
    </subcellularLocation>
    <subcellularLocation>
        <location evidence="2">Mitochondrion</location>
    </subcellularLocation>
</comment>
<protein>
    <recommendedName>
        <fullName evidence="19">Isopropylmalate dehydrogenase-like domain-containing protein</fullName>
    </recommendedName>
</protein>
<keyword evidence="21" id="KW-1185">Reference proteome</keyword>
<keyword evidence="18" id="KW-0472">Membrane</keyword>
<dbReference type="Pfam" id="PF00501">
    <property type="entry name" value="AMP-binding"/>
    <property type="match status" value="2"/>
</dbReference>
<keyword evidence="15" id="KW-0496">Mitochondrion</keyword>
<evidence type="ECO:0000256" key="4">
    <source>
        <dbReference type="ARBA" id="ARBA00006432"/>
    </source>
</evidence>
<evidence type="ECO:0000313" key="20">
    <source>
        <dbReference type="EMBL" id="KAJ6996917.1"/>
    </source>
</evidence>
<sequence length="929" mass="102290">MARRSLPLLKHLLSSSSSSTTPTLRRSVTYMPRPGDGEPRPVTLIPGDGIGPLVTNAVEQVMEAMHAPVYFEKYEVHGDMMRVPSEVMESIKKNKVCLKGGLTTPMGGGVSSLNLQLRKELDLYASLVNCFNLQGLPTRHQNVDIVVIRENTEGEYAGLEHEVVPGVVESLKVITKFCSERIAKYAFEYAYLNNRKKVTAVHKANIMKLADGLFLESCREVATKYPGIKYNEIIVDNCCMQLVSKPEQFDVMVTPNLYGNLVANTAAGIAGGSGVMPGGNVGADHAIFEQGASAGNVGNEKLLEQKTANPVAVLLSSAMMLRHLQFPSFADRLETAVKQTDWVDTHFAAPLTKTFAGAAQKFHLPTHGNQWRALYVCKANYAPLSPISFLERSATVYRDRTSVVYGSLKFTWAETHQRCLKLASALSQLGISRGDVQNGEKGDITSNLVSLRCSVFALSIILLGVNLFILKVAALAPNVPAMYELHFAVPMAGAVFCTLNTRHDSNMVSILLEHSEAKIIFVDHQLLDLARGALDLLEKTGTKSPMVVLISESDGSSPTGFSSSSYEYESLLENGHSGFEIRQPESEWDPISINYTSGTTSRPKGVVYSHRGAYLNTLATLFLHGIGTMPVYLWTVPMFHCNGWCLTWGMAAQGGANVCLRKVSPKDIFDSIDQHKVTHMAGAPTVLSMIVNSAMEELGFGVSHLYGLTETYGPGTYCSWKPEWDSLPLNERSKMKARQGVQHLGLEDVDVKDPVTMESVPADGKTIGEIMLRGNTVMSGYLKDSKATEDAFRGGWFRSGDLAVKHSDGYIEVKDRAKDIVITGGENVCTLEVETVLYNHPAILEVAVVGRPDDLWDKPLDRLPRYMAPRTVIFEDLPRNSTGKVQKFILREKAKALGSLFRMPYHFDMDDAWTDERTTVYVNSFFTRN</sequence>
<dbReference type="Gene3D" id="3.40.50.12780">
    <property type="entry name" value="N-terminal domain of ligase-like"/>
    <property type="match status" value="1"/>
</dbReference>
<name>A0AAD6W2P0_9ROSI</name>
<keyword evidence="14" id="KW-0520">NAD</keyword>
<feature type="region of interest" description="Disordered" evidence="17">
    <location>
        <begin position="13"/>
        <end position="39"/>
    </location>
</feature>
<dbReference type="InterPro" id="IPR000873">
    <property type="entry name" value="AMP-dep_synth/lig_dom"/>
</dbReference>
<organism evidence="20 21">
    <name type="scientific">Populus alba x Populus x berolinensis</name>
    <dbReference type="NCBI Taxonomy" id="444605"/>
    <lineage>
        <taxon>Eukaryota</taxon>
        <taxon>Viridiplantae</taxon>
        <taxon>Streptophyta</taxon>
        <taxon>Embryophyta</taxon>
        <taxon>Tracheophyta</taxon>
        <taxon>Spermatophyta</taxon>
        <taxon>Magnoliopsida</taxon>
        <taxon>eudicotyledons</taxon>
        <taxon>Gunneridae</taxon>
        <taxon>Pentapetalae</taxon>
        <taxon>rosids</taxon>
        <taxon>fabids</taxon>
        <taxon>Malpighiales</taxon>
        <taxon>Salicaceae</taxon>
        <taxon>Saliceae</taxon>
        <taxon>Populus</taxon>
    </lineage>
</organism>
<accession>A0AAD6W2P0</accession>
<dbReference type="GO" id="GO:0016874">
    <property type="term" value="F:ligase activity"/>
    <property type="evidence" value="ECO:0007669"/>
    <property type="project" value="UniProtKB-KW"/>
</dbReference>
<dbReference type="CDD" id="cd12118">
    <property type="entry name" value="ttLC_FACS_AEE21_like"/>
    <property type="match status" value="1"/>
</dbReference>
<dbReference type="GO" id="GO:0005524">
    <property type="term" value="F:ATP binding"/>
    <property type="evidence" value="ECO:0007669"/>
    <property type="project" value="UniProtKB-KW"/>
</dbReference>
<dbReference type="InterPro" id="IPR042099">
    <property type="entry name" value="ANL_N_sf"/>
</dbReference>
<comment type="function">
    <text evidence="1">Performs an essential role in the oxidative function of the citric acid cycle.</text>
</comment>
<dbReference type="InterPro" id="IPR045851">
    <property type="entry name" value="AMP-bd_C_sf"/>
</dbReference>
<keyword evidence="16" id="KW-0464">Manganese</keyword>
<dbReference type="Gene3D" id="3.30.300.30">
    <property type="match status" value="1"/>
</dbReference>
<keyword evidence="8" id="KW-0479">Metal-binding</keyword>
<dbReference type="GO" id="GO:0046872">
    <property type="term" value="F:metal ion binding"/>
    <property type="evidence" value="ECO:0007669"/>
    <property type="project" value="UniProtKB-KW"/>
</dbReference>
<evidence type="ECO:0000256" key="11">
    <source>
        <dbReference type="ARBA" id="ARBA00022842"/>
    </source>
</evidence>
<dbReference type="GO" id="GO:0005739">
    <property type="term" value="C:mitochondrion"/>
    <property type="evidence" value="ECO:0007669"/>
    <property type="project" value="UniProtKB-SubCell"/>
</dbReference>
<keyword evidence="6" id="KW-0816">Tricarboxylic acid cycle</keyword>
<evidence type="ECO:0000256" key="1">
    <source>
        <dbReference type="ARBA" id="ARBA00003635"/>
    </source>
</evidence>
<dbReference type="PROSITE" id="PS00455">
    <property type="entry name" value="AMP_BINDING"/>
    <property type="match status" value="1"/>
</dbReference>
<feature type="transmembrane region" description="Helical" evidence="18">
    <location>
        <begin position="455"/>
        <end position="476"/>
    </location>
</feature>
<evidence type="ECO:0000256" key="12">
    <source>
        <dbReference type="ARBA" id="ARBA00022946"/>
    </source>
</evidence>
<keyword evidence="10" id="KW-0067">ATP-binding</keyword>
<keyword evidence="12" id="KW-0809">Transit peptide</keyword>
<comment type="caution">
    <text evidence="20">The sequence shown here is derived from an EMBL/GenBank/DDBJ whole genome shotgun (WGS) entry which is preliminary data.</text>
</comment>
<evidence type="ECO:0000256" key="10">
    <source>
        <dbReference type="ARBA" id="ARBA00022840"/>
    </source>
</evidence>
<evidence type="ECO:0000256" key="13">
    <source>
        <dbReference type="ARBA" id="ARBA00023002"/>
    </source>
</evidence>
<evidence type="ECO:0000256" key="15">
    <source>
        <dbReference type="ARBA" id="ARBA00023128"/>
    </source>
</evidence>
<dbReference type="InterPro" id="IPR004434">
    <property type="entry name" value="Isocitrate_DH_NAD"/>
</dbReference>
<evidence type="ECO:0000256" key="9">
    <source>
        <dbReference type="ARBA" id="ARBA00022741"/>
    </source>
</evidence>
<evidence type="ECO:0000256" key="14">
    <source>
        <dbReference type="ARBA" id="ARBA00023027"/>
    </source>
</evidence>
<dbReference type="AlphaFoldDB" id="A0AAD6W2P0"/>
<keyword evidence="18" id="KW-1133">Transmembrane helix</keyword>
<evidence type="ECO:0000313" key="21">
    <source>
        <dbReference type="Proteomes" id="UP001164929"/>
    </source>
</evidence>
<evidence type="ECO:0000259" key="19">
    <source>
        <dbReference type="SMART" id="SM01329"/>
    </source>
</evidence>
<keyword evidence="11" id="KW-0460">Magnesium</keyword>
<feature type="compositionally biased region" description="Low complexity" evidence="17">
    <location>
        <begin position="13"/>
        <end position="29"/>
    </location>
</feature>
<dbReference type="NCBIfam" id="TIGR00175">
    <property type="entry name" value="mito_nad_idh"/>
    <property type="match status" value="1"/>
</dbReference>
<evidence type="ECO:0000256" key="3">
    <source>
        <dbReference type="ARBA" id="ARBA00004514"/>
    </source>
</evidence>
<evidence type="ECO:0000256" key="7">
    <source>
        <dbReference type="ARBA" id="ARBA00022598"/>
    </source>
</evidence>
<dbReference type="GO" id="GO:0005829">
    <property type="term" value="C:cytosol"/>
    <property type="evidence" value="ECO:0007669"/>
    <property type="project" value="UniProtKB-SubCell"/>
</dbReference>
<dbReference type="SUPFAM" id="SSF53659">
    <property type="entry name" value="Isocitrate/Isopropylmalate dehydrogenase-like"/>
    <property type="match status" value="1"/>
</dbReference>
<reference evidence="20" key="1">
    <citation type="journal article" date="2023" name="Mol. Ecol. Resour.">
        <title>Chromosome-level genome assembly of a triploid poplar Populus alba 'Berolinensis'.</title>
        <authorList>
            <person name="Chen S."/>
            <person name="Yu Y."/>
            <person name="Wang X."/>
            <person name="Wang S."/>
            <person name="Zhang T."/>
            <person name="Zhou Y."/>
            <person name="He R."/>
            <person name="Meng N."/>
            <person name="Wang Y."/>
            <person name="Liu W."/>
            <person name="Liu Z."/>
            <person name="Liu J."/>
            <person name="Guo Q."/>
            <person name="Huang H."/>
            <person name="Sederoff R.R."/>
            <person name="Wang G."/>
            <person name="Qu G."/>
            <person name="Chen S."/>
        </authorList>
    </citation>
    <scope>NUCLEOTIDE SEQUENCE</scope>
    <source>
        <strain evidence="20">SC-2020</strain>
    </source>
</reference>
<evidence type="ECO:0000256" key="17">
    <source>
        <dbReference type="SAM" id="MobiDB-lite"/>
    </source>
</evidence>
<dbReference type="Proteomes" id="UP001164929">
    <property type="component" value="Chromosome 5"/>
</dbReference>
<dbReference type="InterPro" id="IPR020845">
    <property type="entry name" value="AMP-binding_CS"/>
</dbReference>
<dbReference type="GO" id="GO:0006099">
    <property type="term" value="P:tricarboxylic acid cycle"/>
    <property type="evidence" value="ECO:0007669"/>
    <property type="project" value="UniProtKB-KW"/>
</dbReference>
<evidence type="ECO:0000256" key="5">
    <source>
        <dbReference type="ARBA" id="ARBA00007769"/>
    </source>
</evidence>
<evidence type="ECO:0000256" key="16">
    <source>
        <dbReference type="ARBA" id="ARBA00023211"/>
    </source>
</evidence>
<dbReference type="PANTHER" id="PTHR43859:SF5">
    <property type="entry name" value="ISOVALERATE--COA LIGASE AAE2"/>
    <property type="match status" value="1"/>
</dbReference>
<feature type="transmembrane region" description="Helical" evidence="18">
    <location>
        <begin position="613"/>
        <end position="634"/>
    </location>
</feature>
<dbReference type="SUPFAM" id="SSF56801">
    <property type="entry name" value="Acetyl-CoA synthetase-like"/>
    <property type="match status" value="1"/>
</dbReference>
<keyword evidence="13" id="KW-0560">Oxidoreductase</keyword>
<dbReference type="PANTHER" id="PTHR43859">
    <property type="entry name" value="ACYL-ACTIVATING ENZYME"/>
    <property type="match status" value="1"/>
</dbReference>
<feature type="domain" description="Isopropylmalate dehydrogenase-like" evidence="19">
    <location>
        <begin position="41"/>
        <end position="359"/>
    </location>
</feature>
<keyword evidence="7" id="KW-0436">Ligase</keyword>
<gene>
    <name evidence="20" type="ORF">NC653_013489</name>
</gene>
<dbReference type="Pfam" id="PF00180">
    <property type="entry name" value="Iso_dh"/>
    <property type="match status" value="1"/>
</dbReference>
<dbReference type="EMBL" id="JAQIZT010000005">
    <property type="protein sequence ID" value="KAJ6996917.1"/>
    <property type="molecule type" value="Genomic_DNA"/>
</dbReference>
<evidence type="ECO:0000256" key="18">
    <source>
        <dbReference type="SAM" id="Phobius"/>
    </source>
</evidence>
<dbReference type="GO" id="GO:0016491">
    <property type="term" value="F:oxidoreductase activity"/>
    <property type="evidence" value="ECO:0007669"/>
    <property type="project" value="UniProtKB-KW"/>
</dbReference>
<dbReference type="Gene3D" id="3.40.718.10">
    <property type="entry name" value="Isopropylmalate Dehydrogenase"/>
    <property type="match status" value="1"/>
</dbReference>
<dbReference type="SMART" id="SM01329">
    <property type="entry name" value="Iso_dh"/>
    <property type="match status" value="1"/>
</dbReference>
<keyword evidence="18" id="KW-0812">Transmembrane</keyword>
<keyword evidence="9" id="KW-0547">Nucleotide-binding</keyword>
<dbReference type="InterPro" id="IPR024084">
    <property type="entry name" value="IsoPropMal-DH-like_dom"/>
</dbReference>